<dbReference type="AlphaFoldDB" id="A0AAW6AXP5"/>
<evidence type="ECO:0008006" key="3">
    <source>
        <dbReference type="Google" id="ProtNLM"/>
    </source>
</evidence>
<dbReference type="RefSeq" id="WP_044911116.1">
    <property type="nucleotide sequence ID" value="NZ_JADMOJ010000057.1"/>
</dbReference>
<protein>
    <recommendedName>
        <fullName evidence="3">Phage protein</fullName>
    </recommendedName>
</protein>
<evidence type="ECO:0000313" key="2">
    <source>
        <dbReference type="Proteomes" id="UP001300871"/>
    </source>
</evidence>
<organism evidence="1 2">
    <name type="scientific">Clostridium symbiosum</name>
    <name type="common">Bacteroides symbiosus</name>
    <dbReference type="NCBI Taxonomy" id="1512"/>
    <lineage>
        <taxon>Bacteria</taxon>
        <taxon>Bacillati</taxon>
        <taxon>Bacillota</taxon>
        <taxon>Clostridia</taxon>
        <taxon>Lachnospirales</taxon>
        <taxon>Lachnospiraceae</taxon>
        <taxon>Otoolea</taxon>
    </lineage>
</organism>
<dbReference type="Proteomes" id="UP001300871">
    <property type="component" value="Unassembled WGS sequence"/>
</dbReference>
<accession>A0AAW6AXP5</accession>
<proteinExistence type="predicted"/>
<evidence type="ECO:0000313" key="1">
    <source>
        <dbReference type="EMBL" id="MDB2000350.1"/>
    </source>
</evidence>
<sequence length="131" mass="15231">MDNKVLTLDLPTEIIKKIDESPISVTKRGHKSRMFRFLLIKGLEQYINLDTKELLGPIVLEKSISDQYPSRAGFAITEDISMTLERLCEYYPFTKKSLAEFLICQTYKTYQTQGWEKLEALEQTWEREGGS</sequence>
<reference evidence="1" key="1">
    <citation type="submission" date="2023-01" db="EMBL/GenBank/DDBJ databases">
        <title>Human gut microbiome strain richness.</title>
        <authorList>
            <person name="Chen-Liaw A."/>
        </authorList>
    </citation>
    <scope>NUCLEOTIDE SEQUENCE</scope>
    <source>
        <strain evidence="1">B1_m1001713B170214d0_201011</strain>
    </source>
</reference>
<name>A0AAW6AXP5_CLOSY</name>
<gene>
    <name evidence="1" type="ORF">PM006_09070</name>
</gene>
<dbReference type="EMBL" id="JAQLGM010000018">
    <property type="protein sequence ID" value="MDB2000350.1"/>
    <property type="molecule type" value="Genomic_DNA"/>
</dbReference>
<comment type="caution">
    <text evidence="1">The sequence shown here is derived from an EMBL/GenBank/DDBJ whole genome shotgun (WGS) entry which is preliminary data.</text>
</comment>